<dbReference type="PANTHER" id="PTHR10334">
    <property type="entry name" value="CYSTEINE-RICH SECRETORY PROTEIN-RELATED"/>
    <property type="match status" value="1"/>
</dbReference>
<proteinExistence type="predicted"/>
<dbReference type="AlphaFoldDB" id="A0A1E5VY19"/>
<dbReference type="InterPro" id="IPR001283">
    <property type="entry name" value="CRISP-related"/>
</dbReference>
<evidence type="ECO:0000259" key="3">
    <source>
        <dbReference type="SMART" id="SM00198"/>
    </source>
</evidence>
<evidence type="ECO:0000313" key="4">
    <source>
        <dbReference type="EMBL" id="OEL29992.1"/>
    </source>
</evidence>
<dbReference type="STRING" id="888268.A0A1E5VY19"/>
<protein>
    <recommendedName>
        <fullName evidence="3">SCP domain-containing protein</fullName>
    </recommendedName>
</protein>
<evidence type="ECO:0000313" key="5">
    <source>
        <dbReference type="Proteomes" id="UP000095767"/>
    </source>
</evidence>
<feature type="signal peptide" evidence="2">
    <location>
        <begin position="1"/>
        <end position="19"/>
    </location>
</feature>
<feature type="chain" id="PRO_5009188658" description="SCP domain-containing protein" evidence="2">
    <location>
        <begin position="20"/>
        <end position="234"/>
    </location>
</feature>
<dbReference type="SMART" id="SM00198">
    <property type="entry name" value="SCP"/>
    <property type="match status" value="1"/>
</dbReference>
<keyword evidence="2" id="KW-0732">Signal</keyword>
<keyword evidence="5" id="KW-1185">Reference proteome</keyword>
<dbReference type="Proteomes" id="UP000095767">
    <property type="component" value="Unassembled WGS sequence"/>
</dbReference>
<evidence type="ECO:0000256" key="2">
    <source>
        <dbReference type="SAM" id="SignalP"/>
    </source>
</evidence>
<feature type="domain" description="SCP" evidence="3">
    <location>
        <begin position="97"/>
        <end position="228"/>
    </location>
</feature>
<name>A0A1E5VY19_9POAL</name>
<dbReference type="InterPro" id="IPR014044">
    <property type="entry name" value="CAP_dom"/>
</dbReference>
<feature type="compositionally biased region" description="Basic and acidic residues" evidence="1">
    <location>
        <begin position="51"/>
        <end position="85"/>
    </location>
</feature>
<feature type="region of interest" description="Disordered" evidence="1">
    <location>
        <begin position="20"/>
        <end position="98"/>
    </location>
</feature>
<evidence type="ECO:0000256" key="1">
    <source>
        <dbReference type="SAM" id="MobiDB-lite"/>
    </source>
</evidence>
<dbReference type="InterPro" id="IPR035940">
    <property type="entry name" value="CAP_sf"/>
</dbReference>
<dbReference type="OrthoDB" id="337038at2759"/>
<dbReference type="SUPFAM" id="SSF55797">
    <property type="entry name" value="PR-1-like"/>
    <property type="match status" value="1"/>
</dbReference>
<comment type="caution">
    <text evidence="4">The sequence shown here is derived from an EMBL/GenBank/DDBJ whole genome shotgun (WGS) entry which is preliminary data.</text>
</comment>
<sequence length="234" mass="25856">MAPLLLLVVLLLSHIPASAPTLLPGDPKAGAISSSSKSLGSGPSASAPPKDSGDSKQKALEQEKKRQEQKELEAESKVYAKEHRLVSPTNGTGSYKGMSREFVEGHNAVRARYGVPPVKWEKKLARHARRWCNTMRKDCTLKHSVTRYGESIFQSQGNWNATAKDAVAWWGREEAIYDKATGNCTAGHTFKECGHFALMVGKRYQRIGCGRAECYRGGVFMSCNYFTYDLPEVN</sequence>
<dbReference type="Gene3D" id="3.40.33.10">
    <property type="entry name" value="CAP"/>
    <property type="match status" value="1"/>
</dbReference>
<feature type="compositionally biased region" description="Low complexity" evidence="1">
    <location>
        <begin position="27"/>
        <end position="50"/>
    </location>
</feature>
<dbReference type="FunFam" id="3.40.33.10:FF:000004">
    <property type="entry name" value="CAP, cysteine-rich secretory protein, antigen 5"/>
    <property type="match status" value="1"/>
</dbReference>
<organism evidence="4 5">
    <name type="scientific">Dichanthelium oligosanthes</name>
    <dbReference type="NCBI Taxonomy" id="888268"/>
    <lineage>
        <taxon>Eukaryota</taxon>
        <taxon>Viridiplantae</taxon>
        <taxon>Streptophyta</taxon>
        <taxon>Embryophyta</taxon>
        <taxon>Tracheophyta</taxon>
        <taxon>Spermatophyta</taxon>
        <taxon>Magnoliopsida</taxon>
        <taxon>Liliopsida</taxon>
        <taxon>Poales</taxon>
        <taxon>Poaceae</taxon>
        <taxon>PACMAD clade</taxon>
        <taxon>Panicoideae</taxon>
        <taxon>Panicodae</taxon>
        <taxon>Paniceae</taxon>
        <taxon>Dichantheliinae</taxon>
        <taxon>Dichanthelium</taxon>
    </lineage>
</organism>
<gene>
    <name evidence="4" type="ORF">BAE44_0008993</name>
</gene>
<dbReference type="EMBL" id="LWDX02026475">
    <property type="protein sequence ID" value="OEL29992.1"/>
    <property type="molecule type" value="Genomic_DNA"/>
</dbReference>
<reference evidence="4 5" key="1">
    <citation type="submission" date="2016-09" db="EMBL/GenBank/DDBJ databases">
        <title>The draft genome of Dichanthelium oligosanthes: A C3 panicoid grass species.</title>
        <authorList>
            <person name="Studer A.J."/>
            <person name="Schnable J.C."/>
            <person name="Brutnell T.P."/>
        </authorList>
    </citation>
    <scope>NUCLEOTIDE SEQUENCE [LARGE SCALE GENOMIC DNA]</scope>
    <source>
        <strain evidence="5">cv. Kellogg 1175</strain>
        <tissue evidence="4">Leaf</tissue>
    </source>
</reference>
<dbReference type="Pfam" id="PF00188">
    <property type="entry name" value="CAP"/>
    <property type="match status" value="1"/>
</dbReference>
<accession>A0A1E5VY19</accession>